<sequence>MKRIICMALILVFFLSKELDVSACTIFMKEYNGSVLAGNNEDWMYQISSNLWISAPGKNTYGRICFANSSYVQGGMNEKGLFYDGATCPRSEVPYDERKSDLGMDLGEIIISKCANVSEVIEMVKEYNIPSSYADHLMFADASGDSVVIEWMENDLKIIPKKEEYQLITNFWLSNPDLGGYPCSRYEKAKSMLEDSEKEFTYETMTRILDATSQDWGNGGTRYSNVYDLNEKVVYVYYMGDFYKPIKINLLNELKKMKAEEHNNYDLEDLFHNKMMIFETPMVGSEDRHSPSSDIEISDMKNDELSKKTDNNGNSDIIESVMSKNATKENITRGNIESENVREENGDNPIEGTGANVFKTIGVALTTVILVTVLILIIKNSKN</sequence>
<keyword evidence="6" id="KW-1185">Reference proteome</keyword>
<feature type="region of interest" description="Disordered" evidence="1">
    <location>
        <begin position="283"/>
        <end position="351"/>
    </location>
</feature>
<keyword evidence="2" id="KW-0812">Transmembrane</keyword>
<comment type="caution">
    <text evidence="5">The sequence shown here is derived from an EMBL/GenBank/DDBJ whole genome shotgun (WGS) entry which is preliminary data.</text>
</comment>
<accession>A0A8J7H0Z2</accession>
<protein>
    <submittedName>
        <fullName evidence="5">Linear amide C-N hydrolase</fullName>
    </submittedName>
</protein>
<feature type="signal peptide" evidence="3">
    <location>
        <begin position="1"/>
        <end position="23"/>
    </location>
</feature>
<feature type="chain" id="PRO_5035233772" evidence="3">
    <location>
        <begin position="24"/>
        <end position="383"/>
    </location>
</feature>
<evidence type="ECO:0000313" key="5">
    <source>
        <dbReference type="EMBL" id="MBH1939615.1"/>
    </source>
</evidence>
<reference evidence="5" key="1">
    <citation type="submission" date="2020-12" db="EMBL/GenBank/DDBJ databases">
        <title>M. sibirica DSM 26468T genome.</title>
        <authorList>
            <person name="Thieme N."/>
            <person name="Rettenmaier R."/>
            <person name="Zverlov V."/>
            <person name="Liebl W."/>
        </authorList>
    </citation>
    <scope>NUCLEOTIDE SEQUENCE</scope>
    <source>
        <strain evidence="5">DSM 26468</strain>
    </source>
</reference>
<evidence type="ECO:0000256" key="1">
    <source>
        <dbReference type="SAM" id="MobiDB-lite"/>
    </source>
</evidence>
<keyword evidence="3" id="KW-0732">Signal</keyword>
<dbReference type="InterPro" id="IPR052193">
    <property type="entry name" value="Peptidase_C59"/>
</dbReference>
<feature type="compositionally biased region" description="Basic and acidic residues" evidence="1">
    <location>
        <begin position="298"/>
        <end position="310"/>
    </location>
</feature>
<feature type="domain" description="Peptidase C45 hydrolase" evidence="4">
    <location>
        <begin position="31"/>
        <end position="172"/>
    </location>
</feature>
<dbReference type="EMBL" id="JAEAGR010000001">
    <property type="protein sequence ID" value="MBH1939615.1"/>
    <property type="molecule type" value="Genomic_DNA"/>
</dbReference>
<feature type="compositionally biased region" description="Polar residues" evidence="1">
    <location>
        <begin position="311"/>
        <end position="325"/>
    </location>
</feature>
<dbReference type="GO" id="GO:0016787">
    <property type="term" value="F:hydrolase activity"/>
    <property type="evidence" value="ECO:0007669"/>
    <property type="project" value="UniProtKB-KW"/>
</dbReference>
<proteinExistence type="predicted"/>
<keyword evidence="2" id="KW-0472">Membrane</keyword>
<keyword evidence="5" id="KW-0378">Hydrolase</keyword>
<evidence type="ECO:0000259" key="4">
    <source>
        <dbReference type="Pfam" id="PF03417"/>
    </source>
</evidence>
<organism evidence="5 6">
    <name type="scientific">Mobilitalea sibirica</name>
    <dbReference type="NCBI Taxonomy" id="1462919"/>
    <lineage>
        <taxon>Bacteria</taxon>
        <taxon>Bacillati</taxon>
        <taxon>Bacillota</taxon>
        <taxon>Clostridia</taxon>
        <taxon>Lachnospirales</taxon>
        <taxon>Lachnospiraceae</taxon>
        <taxon>Mobilitalea</taxon>
    </lineage>
</organism>
<dbReference type="AlphaFoldDB" id="A0A8J7H0Z2"/>
<evidence type="ECO:0000256" key="3">
    <source>
        <dbReference type="SAM" id="SignalP"/>
    </source>
</evidence>
<dbReference type="PANTHER" id="PTHR35527:SF2">
    <property type="entry name" value="HYDROLASE"/>
    <property type="match status" value="1"/>
</dbReference>
<dbReference type="Proteomes" id="UP000623269">
    <property type="component" value="Unassembled WGS sequence"/>
</dbReference>
<evidence type="ECO:0000256" key="2">
    <source>
        <dbReference type="SAM" id="Phobius"/>
    </source>
</evidence>
<keyword evidence="2" id="KW-1133">Transmembrane helix</keyword>
<feature type="transmembrane region" description="Helical" evidence="2">
    <location>
        <begin position="357"/>
        <end position="378"/>
    </location>
</feature>
<name>A0A8J7H0Z2_9FIRM</name>
<evidence type="ECO:0000313" key="6">
    <source>
        <dbReference type="Proteomes" id="UP000623269"/>
    </source>
</evidence>
<dbReference type="PANTHER" id="PTHR35527">
    <property type="entry name" value="CHOLOYLGLYCINE HYDROLASE"/>
    <property type="match status" value="1"/>
</dbReference>
<dbReference type="Pfam" id="PF03417">
    <property type="entry name" value="AAT"/>
    <property type="match status" value="1"/>
</dbReference>
<dbReference type="InterPro" id="IPR005079">
    <property type="entry name" value="Peptidase_C45_hydrolase"/>
</dbReference>
<dbReference type="InterPro" id="IPR029055">
    <property type="entry name" value="Ntn_hydrolases_N"/>
</dbReference>
<dbReference type="SUPFAM" id="SSF56235">
    <property type="entry name" value="N-terminal nucleophile aminohydrolases (Ntn hydrolases)"/>
    <property type="match status" value="1"/>
</dbReference>
<dbReference type="Gene3D" id="3.60.60.10">
    <property type="entry name" value="Penicillin V Acylase, Chain A"/>
    <property type="match status" value="1"/>
</dbReference>
<dbReference type="RefSeq" id="WP_197659825.1">
    <property type="nucleotide sequence ID" value="NZ_JAEAGR010000001.1"/>
</dbReference>
<gene>
    <name evidence="5" type="ORF">I5677_01750</name>
</gene>